<evidence type="ECO:0000256" key="1">
    <source>
        <dbReference type="SAM" id="MobiDB-lite"/>
    </source>
</evidence>
<evidence type="ECO:0008006" key="4">
    <source>
        <dbReference type="Google" id="ProtNLM"/>
    </source>
</evidence>
<comment type="caution">
    <text evidence="2">The sequence shown here is derived from an EMBL/GenBank/DDBJ whole genome shotgun (WGS) entry which is preliminary data.</text>
</comment>
<dbReference type="PANTHER" id="PTHR12771">
    <property type="entry name" value="ENGULFMENT AND CELL MOTILITY"/>
    <property type="match status" value="1"/>
</dbReference>
<gene>
    <name evidence="2" type="ORF">EI555_009358</name>
</gene>
<feature type="region of interest" description="Disordered" evidence="1">
    <location>
        <begin position="1"/>
        <end position="37"/>
    </location>
</feature>
<dbReference type="AlphaFoldDB" id="A0A4U1FSF3"/>
<protein>
    <recommendedName>
        <fullName evidence="4">ELMO domain-containing protein</fullName>
    </recommendedName>
</protein>
<dbReference type="GO" id="GO:0005096">
    <property type="term" value="F:GTPase activator activity"/>
    <property type="evidence" value="ECO:0007669"/>
    <property type="project" value="TreeGrafter"/>
</dbReference>
<sequence length="256" mass="29161">MRVRPRAGKSRRPEASAARTCTEGLNGRRGAPLGEAGAVGRTLSTTRRVAAAGQSFRGSGSGAGLEFLLILIVIHPKSFPFRRAPALCKLVVPKKEYLKQLVGDEAKKEKMFISLWEFFYGHFFRFWMKWLLRQMTGKCELQRIFDTYVGAQRTHRIENSLTYSKNKVLQKATLVVQSEVDRCVVDIMKEKNINPEKDASFKICMKACLLQISGYKQLYLDVESVRKKPYDSDNLQHEKLLLKVSFGVLYLEFTGK</sequence>
<accession>A0A4U1FSF3</accession>
<dbReference type="InterPro" id="IPR050868">
    <property type="entry name" value="ELMO_domain-containing"/>
</dbReference>
<organism evidence="2 3">
    <name type="scientific">Monodon monoceros</name>
    <name type="common">Narwhal</name>
    <name type="synonym">Ceratodon monodon</name>
    <dbReference type="NCBI Taxonomy" id="40151"/>
    <lineage>
        <taxon>Eukaryota</taxon>
        <taxon>Metazoa</taxon>
        <taxon>Chordata</taxon>
        <taxon>Craniata</taxon>
        <taxon>Vertebrata</taxon>
        <taxon>Euteleostomi</taxon>
        <taxon>Mammalia</taxon>
        <taxon>Eutheria</taxon>
        <taxon>Laurasiatheria</taxon>
        <taxon>Artiodactyla</taxon>
        <taxon>Whippomorpha</taxon>
        <taxon>Cetacea</taxon>
        <taxon>Odontoceti</taxon>
        <taxon>Monodontidae</taxon>
        <taxon>Monodon</taxon>
    </lineage>
</organism>
<evidence type="ECO:0000313" key="3">
    <source>
        <dbReference type="Proteomes" id="UP000308365"/>
    </source>
</evidence>
<dbReference type="PANTHER" id="PTHR12771:SF47">
    <property type="entry name" value="ELMO DOMAIN-CONTAINING PROTEIN 2"/>
    <property type="match status" value="1"/>
</dbReference>
<name>A0A4U1FSF3_MONMO</name>
<dbReference type="GO" id="GO:0016020">
    <property type="term" value="C:membrane"/>
    <property type="evidence" value="ECO:0007669"/>
    <property type="project" value="TreeGrafter"/>
</dbReference>
<dbReference type="EMBL" id="RWIC01000017">
    <property type="protein sequence ID" value="TKC52954.1"/>
    <property type="molecule type" value="Genomic_DNA"/>
</dbReference>
<evidence type="ECO:0000313" key="2">
    <source>
        <dbReference type="EMBL" id="TKC52954.1"/>
    </source>
</evidence>
<dbReference type="Proteomes" id="UP000308365">
    <property type="component" value="Unassembled WGS sequence"/>
</dbReference>
<reference evidence="3" key="1">
    <citation type="journal article" date="2019" name="IScience">
        <title>Narwhal Genome Reveals Long-Term Low Genetic Diversity despite Current Large Abundance Size.</title>
        <authorList>
            <person name="Westbury M.V."/>
            <person name="Petersen B."/>
            <person name="Garde E."/>
            <person name="Heide-Jorgensen M.P."/>
            <person name="Lorenzen E.D."/>
        </authorList>
    </citation>
    <scope>NUCLEOTIDE SEQUENCE [LARGE SCALE GENOMIC DNA]</scope>
</reference>
<proteinExistence type="predicted"/>
<feature type="compositionally biased region" description="Basic residues" evidence="1">
    <location>
        <begin position="1"/>
        <end position="10"/>
    </location>
</feature>